<dbReference type="RefSeq" id="WP_084011589.1">
    <property type="nucleotide sequence ID" value="NZ_CAXBGM010000067.1"/>
</dbReference>
<dbReference type="InterPro" id="IPR011006">
    <property type="entry name" value="CheY-like_superfamily"/>
</dbReference>
<dbReference type="InterPro" id="IPR050595">
    <property type="entry name" value="Bact_response_regulator"/>
</dbReference>
<evidence type="ECO:0000259" key="3">
    <source>
        <dbReference type="PROSITE" id="PS50110"/>
    </source>
</evidence>
<dbReference type="SMART" id="SM00448">
    <property type="entry name" value="REC"/>
    <property type="match status" value="1"/>
</dbReference>
<name>A0A0H4PAF1_9BACT</name>
<evidence type="ECO:0000313" key="4">
    <source>
        <dbReference type="EMBL" id="AKP49723.1"/>
    </source>
</evidence>
<dbReference type="AlphaFoldDB" id="A0A0H4PAF1"/>
<feature type="domain" description="Response regulatory" evidence="3">
    <location>
        <begin position="7"/>
        <end position="122"/>
    </location>
</feature>
<protein>
    <submittedName>
        <fullName evidence="4">Receiver protein of a two-component response regulator</fullName>
    </submittedName>
</protein>
<keyword evidence="1 2" id="KW-0597">Phosphoprotein</keyword>
<dbReference type="KEGG" id="camu:CA2015_0242"/>
<evidence type="ECO:0000313" key="5">
    <source>
        <dbReference type="Proteomes" id="UP000036520"/>
    </source>
</evidence>
<dbReference type="GO" id="GO:0000160">
    <property type="term" value="P:phosphorelay signal transduction system"/>
    <property type="evidence" value="ECO:0007669"/>
    <property type="project" value="InterPro"/>
</dbReference>
<dbReference type="PROSITE" id="PS50110">
    <property type="entry name" value="RESPONSE_REGULATORY"/>
    <property type="match status" value="1"/>
</dbReference>
<dbReference type="OrthoDB" id="1524091at2"/>
<dbReference type="PANTHER" id="PTHR44591:SF3">
    <property type="entry name" value="RESPONSE REGULATORY DOMAIN-CONTAINING PROTEIN"/>
    <property type="match status" value="1"/>
</dbReference>
<reference evidence="4 5" key="1">
    <citation type="submission" date="2015-07" db="EMBL/GenBank/DDBJ databases">
        <authorList>
            <person name="Kim K.M."/>
        </authorList>
    </citation>
    <scope>NUCLEOTIDE SEQUENCE [LARGE SCALE GENOMIC DNA]</scope>
    <source>
        <strain evidence="4 5">KCTC 12363</strain>
    </source>
</reference>
<dbReference type="Gene3D" id="3.40.50.2300">
    <property type="match status" value="1"/>
</dbReference>
<proteinExistence type="predicted"/>
<gene>
    <name evidence="4" type="ORF">CA2015_0242</name>
</gene>
<sequence>MKQKKHTIVFVDDDKVQHMINKRVLQKMNLGVNMVFFVKPFEALEWLGTNNADVILLDINMPEIDGWEFLKRMEAEGINGNVKMLTASLDPGDVIKSEEFKQISGFLVKPLKEENYIELLAD</sequence>
<dbReference type="Pfam" id="PF00072">
    <property type="entry name" value="Response_reg"/>
    <property type="match status" value="1"/>
</dbReference>
<dbReference type="Proteomes" id="UP000036520">
    <property type="component" value="Chromosome"/>
</dbReference>
<feature type="modified residue" description="4-aspartylphosphate" evidence="2">
    <location>
        <position position="58"/>
    </location>
</feature>
<dbReference type="PANTHER" id="PTHR44591">
    <property type="entry name" value="STRESS RESPONSE REGULATOR PROTEIN 1"/>
    <property type="match status" value="1"/>
</dbReference>
<keyword evidence="5" id="KW-1185">Reference proteome</keyword>
<evidence type="ECO:0000256" key="2">
    <source>
        <dbReference type="PROSITE-ProRule" id="PRU00169"/>
    </source>
</evidence>
<evidence type="ECO:0000256" key="1">
    <source>
        <dbReference type="ARBA" id="ARBA00022553"/>
    </source>
</evidence>
<dbReference type="SUPFAM" id="SSF52172">
    <property type="entry name" value="CheY-like"/>
    <property type="match status" value="1"/>
</dbReference>
<organism evidence="4 5">
    <name type="scientific">Cyclobacterium amurskyense</name>
    <dbReference type="NCBI Taxonomy" id="320787"/>
    <lineage>
        <taxon>Bacteria</taxon>
        <taxon>Pseudomonadati</taxon>
        <taxon>Bacteroidota</taxon>
        <taxon>Cytophagia</taxon>
        <taxon>Cytophagales</taxon>
        <taxon>Cyclobacteriaceae</taxon>
        <taxon>Cyclobacterium</taxon>
    </lineage>
</organism>
<dbReference type="STRING" id="320787.CA2015_0242"/>
<dbReference type="InterPro" id="IPR001789">
    <property type="entry name" value="Sig_transdc_resp-reg_receiver"/>
</dbReference>
<accession>A0A0H4PAF1</accession>
<dbReference type="EMBL" id="CP012040">
    <property type="protein sequence ID" value="AKP49723.1"/>
    <property type="molecule type" value="Genomic_DNA"/>
</dbReference>